<dbReference type="SUPFAM" id="SSF54292">
    <property type="entry name" value="2Fe-2S ferredoxin-like"/>
    <property type="match status" value="1"/>
</dbReference>
<dbReference type="InterPro" id="IPR006058">
    <property type="entry name" value="2Fe2S_fd_BS"/>
</dbReference>
<dbReference type="PROSITE" id="PS00197">
    <property type="entry name" value="2FE2S_FER_1"/>
    <property type="match status" value="1"/>
</dbReference>
<dbReference type="PANTHER" id="PTHR42815">
    <property type="entry name" value="FAD-BINDING, PUTATIVE (AFU_ORTHOLOGUE AFUA_6G07600)-RELATED"/>
    <property type="match status" value="1"/>
</dbReference>
<reference evidence="3 4" key="1">
    <citation type="submission" date="2019-07" db="EMBL/GenBank/DDBJ databases">
        <title>The Draft Genome Sequence of Rhizobium tropici SARCC-755 Associated with Superior Nodulation on Pigeonpea (Cajanus cajan (L.) Millsp.).</title>
        <authorList>
            <person name="Bopape F.L."/>
            <person name="Hassen A.I."/>
            <person name="Swanevelder Z.H."/>
            <person name="Gwata E.T."/>
        </authorList>
    </citation>
    <scope>NUCLEOTIDE SEQUENCE [LARGE SCALE GENOMIC DNA]</scope>
    <source>
        <strain evidence="3 4">SARCC-755</strain>
    </source>
</reference>
<dbReference type="SUPFAM" id="SSF52343">
    <property type="entry name" value="Ferredoxin reductase-like, C-terminal NADP-linked domain"/>
    <property type="match status" value="1"/>
</dbReference>
<accession>A0A5B0W7X4</accession>
<dbReference type="PROSITE" id="PS51384">
    <property type="entry name" value="FAD_FR"/>
    <property type="match status" value="1"/>
</dbReference>
<dbReference type="GO" id="GO:0051537">
    <property type="term" value="F:2 iron, 2 sulfur cluster binding"/>
    <property type="evidence" value="ECO:0007669"/>
    <property type="project" value="InterPro"/>
</dbReference>
<dbReference type="InterPro" id="IPR001041">
    <property type="entry name" value="2Fe-2S_ferredoxin-type"/>
</dbReference>
<name>A0A5B0W7X4_RHITR</name>
<dbReference type="Gene3D" id="3.40.50.80">
    <property type="entry name" value="Nucleotide-binding domain of ferredoxin-NADP reductase (FNR) module"/>
    <property type="match status" value="1"/>
</dbReference>
<feature type="domain" description="FAD-binding FR-type" evidence="2">
    <location>
        <begin position="334"/>
        <end position="442"/>
    </location>
</feature>
<gene>
    <name evidence="3" type="ORF">FP026_08165</name>
</gene>
<sequence>MSDSEPLERPYHAGEIEVQIRAGGREAAQLGARRSIRGEMLDRHRAFFASLPYVFIGTADDKGRPWASVLAGPPGFMTSPCPKRLRLEATLSDSDPAAAGLRPGASVALVGVELQTRRRNRMNGVVVDTSKNGIEVEVRQAFGNCPQYIQQRNYSGRHQNLRPTGRRLAGVDAEARRILETADACFMASVAPDEGNEEPSRGVDVNHKGGRPGFLRVEKRNGSTFVLLPDFIGNFFFNTLGNIAVNGVAGLFAPDFTSGSAVSLTGQARIIWAGEQLEIFAGAERLIEIAIDEIWIVEDVLPRDWDTAEEAPELPSTGTWREVQHALQRNNDGDHDLDLEVVSLMDECEGVRSIVLASSDRKPLPMFKPGQYLPIVLKRGPGEKPLHGTYSISSEPARSSYRISVSLASEGNHDSVSAWLHANISVGDKIKASRPRGGFHVDTKSPKAILLIGAGIGVTPLVAMAQTLTSGTDDRGRSPDRPVILIHAVRNGSRHPFRNEILARAQQRRNFFPAFVYSAPTDEDKLQRAFHFAGHLDRGVLRSLLPLDDYEVFVCGPSSFMQDIYDALRSLGVDDQSIHSEAFGRSAIKRSVPEVDATQRRSPSAARITFARSCKSGMWKPDTTILDIAEELSIDAPYGCREGRCGQCEIRLLAGAVRYDREALAIGTSSALICCAHPIDEEVVLDL</sequence>
<dbReference type="InterPro" id="IPR017938">
    <property type="entry name" value="Riboflavin_synthase-like_b-brl"/>
</dbReference>
<dbReference type="Gene3D" id="2.30.110.10">
    <property type="entry name" value="Electron Transport, Fmn-binding Protein, Chain A"/>
    <property type="match status" value="1"/>
</dbReference>
<dbReference type="InterPro" id="IPR012675">
    <property type="entry name" value="Beta-grasp_dom_sf"/>
</dbReference>
<dbReference type="OrthoDB" id="9786134at2"/>
<evidence type="ECO:0000313" key="3">
    <source>
        <dbReference type="EMBL" id="KAA1183066.1"/>
    </source>
</evidence>
<dbReference type="InterPro" id="IPR001433">
    <property type="entry name" value="OxRdtase_FAD/NAD-bd"/>
</dbReference>
<dbReference type="AlphaFoldDB" id="A0A5B0W7X4"/>
<dbReference type="Gene3D" id="2.40.30.10">
    <property type="entry name" value="Translation factors"/>
    <property type="match status" value="1"/>
</dbReference>
<feature type="domain" description="2Fe-2S ferredoxin-type" evidence="1">
    <location>
        <begin position="606"/>
        <end position="687"/>
    </location>
</feature>
<dbReference type="CDD" id="cd06184">
    <property type="entry name" value="flavohem_like_fad_nad_binding"/>
    <property type="match status" value="1"/>
</dbReference>
<dbReference type="SUPFAM" id="SSF63380">
    <property type="entry name" value="Riboflavin synthase domain-like"/>
    <property type="match status" value="1"/>
</dbReference>
<dbReference type="EMBL" id="VNIP01000005">
    <property type="protein sequence ID" value="KAA1183066.1"/>
    <property type="molecule type" value="Genomic_DNA"/>
</dbReference>
<dbReference type="Pfam" id="PF00175">
    <property type="entry name" value="NAD_binding_1"/>
    <property type="match status" value="1"/>
</dbReference>
<proteinExistence type="predicted"/>
<dbReference type="RefSeq" id="WP_149634138.1">
    <property type="nucleotide sequence ID" value="NZ_VNIP01000005.1"/>
</dbReference>
<dbReference type="InterPro" id="IPR036010">
    <property type="entry name" value="2Fe-2S_ferredoxin-like_sf"/>
</dbReference>
<dbReference type="Proteomes" id="UP000323608">
    <property type="component" value="Unassembled WGS sequence"/>
</dbReference>
<dbReference type="InterPro" id="IPR017927">
    <property type="entry name" value="FAD-bd_FR_type"/>
</dbReference>
<dbReference type="PROSITE" id="PS51085">
    <property type="entry name" value="2FE2S_FER_2"/>
    <property type="match status" value="1"/>
</dbReference>
<dbReference type="Pfam" id="PF00111">
    <property type="entry name" value="Fer2"/>
    <property type="match status" value="1"/>
</dbReference>
<dbReference type="Gene3D" id="3.10.20.30">
    <property type="match status" value="1"/>
</dbReference>
<dbReference type="CDD" id="cd00207">
    <property type="entry name" value="fer2"/>
    <property type="match status" value="1"/>
</dbReference>
<evidence type="ECO:0000259" key="1">
    <source>
        <dbReference type="PROSITE" id="PS51085"/>
    </source>
</evidence>
<protein>
    <submittedName>
        <fullName evidence="3">2Fe-2S iron-sulfur cluster binding domain-containing protein</fullName>
    </submittedName>
</protein>
<dbReference type="GO" id="GO:0016491">
    <property type="term" value="F:oxidoreductase activity"/>
    <property type="evidence" value="ECO:0007669"/>
    <property type="project" value="InterPro"/>
</dbReference>
<dbReference type="PANTHER" id="PTHR42815:SF2">
    <property type="entry name" value="FAD-BINDING, PUTATIVE (AFU_ORTHOLOGUE AFUA_6G07600)-RELATED"/>
    <property type="match status" value="1"/>
</dbReference>
<evidence type="ECO:0000259" key="2">
    <source>
        <dbReference type="PROSITE" id="PS51384"/>
    </source>
</evidence>
<dbReference type="PRINTS" id="PR00409">
    <property type="entry name" value="PHDIOXRDTASE"/>
</dbReference>
<comment type="caution">
    <text evidence="3">The sequence shown here is derived from an EMBL/GenBank/DDBJ whole genome shotgun (WGS) entry which is preliminary data.</text>
</comment>
<organism evidence="3 4">
    <name type="scientific">Rhizobium tropici</name>
    <dbReference type="NCBI Taxonomy" id="398"/>
    <lineage>
        <taxon>Bacteria</taxon>
        <taxon>Pseudomonadati</taxon>
        <taxon>Pseudomonadota</taxon>
        <taxon>Alphaproteobacteria</taxon>
        <taxon>Hyphomicrobiales</taxon>
        <taxon>Rhizobiaceae</taxon>
        <taxon>Rhizobium/Agrobacterium group</taxon>
        <taxon>Rhizobium</taxon>
    </lineage>
</organism>
<evidence type="ECO:0000313" key="4">
    <source>
        <dbReference type="Proteomes" id="UP000323608"/>
    </source>
</evidence>
<dbReference type="InterPro" id="IPR012349">
    <property type="entry name" value="Split_barrel_FMN-bd"/>
</dbReference>
<dbReference type="InterPro" id="IPR039261">
    <property type="entry name" value="FNR_nucleotide-bd"/>
</dbReference>